<protein>
    <submittedName>
        <fullName evidence="1">Uncharacterized protein</fullName>
    </submittedName>
</protein>
<sequence>MYCGYCSQWRNLKRTGYIDQEVDGEESRKAVGTRNCLLSKKKVGLNSKSCEYFDLYHNFWCYKNAYWQHIEVCAFNQNKKYKKCLKCKQKRLINNYLKYFKEE</sequence>
<dbReference type="AlphaFoldDB" id="A0A6M3LZT2"/>
<proteinExistence type="predicted"/>
<accession>A0A6M3LZT2</accession>
<dbReference type="EMBL" id="MT143633">
    <property type="protein sequence ID" value="QJA99174.1"/>
    <property type="molecule type" value="Genomic_DNA"/>
</dbReference>
<organism evidence="1">
    <name type="scientific">viral metagenome</name>
    <dbReference type="NCBI Taxonomy" id="1070528"/>
    <lineage>
        <taxon>unclassified sequences</taxon>
        <taxon>metagenomes</taxon>
        <taxon>organismal metagenomes</taxon>
    </lineage>
</organism>
<reference evidence="1" key="1">
    <citation type="submission" date="2020-03" db="EMBL/GenBank/DDBJ databases">
        <title>The deep terrestrial virosphere.</title>
        <authorList>
            <person name="Holmfeldt K."/>
            <person name="Nilsson E."/>
            <person name="Simone D."/>
            <person name="Lopez-Fernandez M."/>
            <person name="Wu X."/>
            <person name="de Brujin I."/>
            <person name="Lundin D."/>
            <person name="Andersson A."/>
            <person name="Bertilsson S."/>
            <person name="Dopson M."/>
        </authorList>
    </citation>
    <scope>NUCLEOTIDE SEQUENCE</scope>
    <source>
        <strain evidence="1">MM171A01268</strain>
    </source>
</reference>
<name>A0A6M3LZT2_9ZZZZ</name>
<gene>
    <name evidence="1" type="ORF">MM171A01268_0003</name>
</gene>
<evidence type="ECO:0000313" key="1">
    <source>
        <dbReference type="EMBL" id="QJA99174.1"/>
    </source>
</evidence>